<organism evidence="1 2">
    <name type="scientific">Suillus discolor</name>
    <dbReference type="NCBI Taxonomy" id="1912936"/>
    <lineage>
        <taxon>Eukaryota</taxon>
        <taxon>Fungi</taxon>
        <taxon>Dikarya</taxon>
        <taxon>Basidiomycota</taxon>
        <taxon>Agaricomycotina</taxon>
        <taxon>Agaricomycetes</taxon>
        <taxon>Agaricomycetidae</taxon>
        <taxon>Boletales</taxon>
        <taxon>Suillineae</taxon>
        <taxon>Suillaceae</taxon>
        <taxon>Suillus</taxon>
    </lineage>
</organism>
<dbReference type="AlphaFoldDB" id="A0A9P7FC88"/>
<comment type="caution">
    <text evidence="1">The sequence shown here is derived from an EMBL/GenBank/DDBJ whole genome shotgun (WGS) entry which is preliminary data.</text>
</comment>
<dbReference type="GeneID" id="64705359"/>
<name>A0A9P7FC88_9AGAM</name>
<evidence type="ECO:0000313" key="1">
    <source>
        <dbReference type="EMBL" id="KAG2111970.1"/>
    </source>
</evidence>
<dbReference type="OrthoDB" id="2674724at2759"/>
<keyword evidence="2" id="KW-1185">Reference proteome</keyword>
<dbReference type="Proteomes" id="UP000823399">
    <property type="component" value="Unassembled WGS sequence"/>
</dbReference>
<sequence length="183" mass="20733">MSEQIQSLDRAISSMQLLLLSLVKLTKTNNLYGYWISEEWLYQTALIFLIELHPNNALHYLNFAAAAASPQLLLACSFISTLFSTADEHLSLELYCANEMQPTDSGRAVPTLIVVGKVSRGSSELVNSRAFDMDIMQYGIMLQQLTCIHCFYPEDHLRLLKTPVPTAEKQSTCHRTVLLMYRQ</sequence>
<reference evidence="1" key="1">
    <citation type="journal article" date="2020" name="New Phytol.">
        <title>Comparative genomics reveals dynamic genome evolution in host specialist ectomycorrhizal fungi.</title>
        <authorList>
            <person name="Lofgren L.A."/>
            <person name="Nguyen N.H."/>
            <person name="Vilgalys R."/>
            <person name="Ruytinx J."/>
            <person name="Liao H.L."/>
            <person name="Branco S."/>
            <person name="Kuo A."/>
            <person name="LaButti K."/>
            <person name="Lipzen A."/>
            <person name="Andreopoulos W."/>
            <person name="Pangilinan J."/>
            <person name="Riley R."/>
            <person name="Hundley H."/>
            <person name="Na H."/>
            <person name="Barry K."/>
            <person name="Grigoriev I.V."/>
            <person name="Stajich J.E."/>
            <person name="Kennedy P.G."/>
        </authorList>
    </citation>
    <scope>NUCLEOTIDE SEQUENCE</scope>
    <source>
        <strain evidence="1">FC423</strain>
    </source>
</reference>
<proteinExistence type="predicted"/>
<accession>A0A9P7FC88</accession>
<dbReference type="RefSeq" id="XP_041295027.1">
    <property type="nucleotide sequence ID" value="XM_041443100.1"/>
</dbReference>
<evidence type="ECO:0000313" key="2">
    <source>
        <dbReference type="Proteomes" id="UP000823399"/>
    </source>
</evidence>
<gene>
    <name evidence="1" type="ORF">F5147DRAFT_792628</name>
</gene>
<protein>
    <submittedName>
        <fullName evidence="1">Uncharacterized protein</fullName>
    </submittedName>
</protein>
<dbReference type="EMBL" id="JABBWM010000016">
    <property type="protein sequence ID" value="KAG2111970.1"/>
    <property type="molecule type" value="Genomic_DNA"/>
</dbReference>